<dbReference type="AlphaFoldDB" id="A0A2T0SMI5"/>
<feature type="transmembrane region" description="Helical" evidence="1">
    <location>
        <begin position="128"/>
        <end position="148"/>
    </location>
</feature>
<reference evidence="2 3" key="1">
    <citation type="submission" date="2018-03" db="EMBL/GenBank/DDBJ databases">
        <title>Genomic Encyclopedia of Archaeal and Bacterial Type Strains, Phase II (KMG-II): from individual species to whole genera.</title>
        <authorList>
            <person name="Goeker M."/>
        </authorList>
    </citation>
    <scope>NUCLEOTIDE SEQUENCE [LARGE SCALE GENOMIC DNA]</scope>
    <source>
        <strain evidence="2 3">DSM 28354</strain>
    </source>
</reference>
<dbReference type="Pfam" id="PF12040">
    <property type="entry name" value="DUF3526"/>
    <property type="match status" value="1"/>
</dbReference>
<name>A0A2T0SMI5_9BACT</name>
<dbReference type="PANTHER" id="PTHR43471:SF1">
    <property type="entry name" value="ABC TRANSPORTER PERMEASE PROTEIN NOSY-RELATED"/>
    <property type="match status" value="1"/>
</dbReference>
<keyword evidence="1" id="KW-0472">Membrane</keyword>
<dbReference type="InterPro" id="IPR021913">
    <property type="entry name" value="DUF3526"/>
</dbReference>
<evidence type="ECO:0000313" key="3">
    <source>
        <dbReference type="Proteomes" id="UP000238375"/>
    </source>
</evidence>
<proteinExistence type="predicted"/>
<accession>A0A2T0SMI5</accession>
<dbReference type="Proteomes" id="UP000238375">
    <property type="component" value="Unassembled WGS sequence"/>
</dbReference>
<keyword evidence="1" id="KW-1133">Transmembrane helix</keyword>
<feature type="transmembrane region" description="Helical" evidence="1">
    <location>
        <begin position="175"/>
        <end position="197"/>
    </location>
</feature>
<evidence type="ECO:0000313" key="2">
    <source>
        <dbReference type="EMBL" id="PRY34622.1"/>
    </source>
</evidence>
<dbReference type="RefSeq" id="WP_106139237.1">
    <property type="nucleotide sequence ID" value="NZ_PVTE01000016.1"/>
</dbReference>
<keyword evidence="3" id="KW-1185">Reference proteome</keyword>
<organism evidence="2 3">
    <name type="scientific">Spirosoma oryzae</name>
    <dbReference type="NCBI Taxonomy" id="1469603"/>
    <lineage>
        <taxon>Bacteria</taxon>
        <taxon>Pseudomonadati</taxon>
        <taxon>Bacteroidota</taxon>
        <taxon>Cytophagia</taxon>
        <taxon>Cytophagales</taxon>
        <taxon>Cytophagaceae</taxon>
        <taxon>Spirosoma</taxon>
    </lineage>
</organism>
<sequence length="450" mass="51028">MIRLAFKNFIRSGGVRVGLALLLVAGVVSLLIGRQFLDRQTQAIADVRAYQQTEFARNIATHKDELGLLLYYLKFSLVNQALPLSGLSLGQRDVNPSIQNVTIRALESQRYDADLTNPANLLLGNLDFSFVLIYLFPLLLIACCYNLVSDERERGTWKLVVVQQPNVMSVIYRLYAIRVGVILAVLAVLVAVAIPLLRLPIDVTLAGFVGLSVLYILFWAAVCFWVTSLRNRSSVNALLLVSGWLVLIVLLPTLLNTYLVTRYPTPEALETTLAARKGYHEKWDTDKQQTMQAFLAHYPQFRSIPPPKLAFDWPWYYAMQQLGDDEASKAANALRAKVTQRETASRQLARFIPPLHMQLQLNELARSGLGNQLRFQEATGRFHENLRLHFYDRLFRDVPVKAENWTRFDVQTFHDDTPFDALTGLLPLLLFTLVFTGLGWLNFRKTATMA</sequence>
<dbReference type="EMBL" id="PVTE01000016">
    <property type="protein sequence ID" value="PRY34622.1"/>
    <property type="molecule type" value="Genomic_DNA"/>
</dbReference>
<dbReference type="OrthoDB" id="6016419at2"/>
<evidence type="ECO:0000256" key="1">
    <source>
        <dbReference type="SAM" id="Phobius"/>
    </source>
</evidence>
<feature type="transmembrane region" description="Helical" evidence="1">
    <location>
        <begin position="238"/>
        <end position="259"/>
    </location>
</feature>
<comment type="caution">
    <text evidence="2">The sequence shown here is derived from an EMBL/GenBank/DDBJ whole genome shotgun (WGS) entry which is preliminary data.</text>
</comment>
<protein>
    <submittedName>
        <fullName evidence="2">ABC-2 type transport system permease protein</fullName>
    </submittedName>
</protein>
<feature type="transmembrane region" description="Helical" evidence="1">
    <location>
        <begin position="203"/>
        <end position="226"/>
    </location>
</feature>
<dbReference type="PANTHER" id="PTHR43471">
    <property type="entry name" value="ABC TRANSPORTER PERMEASE"/>
    <property type="match status" value="1"/>
</dbReference>
<keyword evidence="1" id="KW-0812">Transmembrane</keyword>
<feature type="transmembrane region" description="Helical" evidence="1">
    <location>
        <begin position="12"/>
        <end position="32"/>
    </location>
</feature>
<gene>
    <name evidence="2" type="ORF">CLV58_11615</name>
</gene>
<feature type="transmembrane region" description="Helical" evidence="1">
    <location>
        <begin position="421"/>
        <end position="443"/>
    </location>
</feature>